<dbReference type="InterPro" id="IPR036397">
    <property type="entry name" value="RNaseH_sf"/>
</dbReference>
<dbReference type="Gene3D" id="3.30.420.10">
    <property type="entry name" value="Ribonuclease H-like superfamily/Ribonuclease H"/>
    <property type="match status" value="1"/>
</dbReference>
<sequence>MKKVPYASAIGSMMYAMICTRPDVSYALSMTSRYQSNPGEGHWTAVKNILKYLKRTKDSFLVYGGDEKLVVRGYTDASFQTDRDDTVSQSGFVFCLNGGAVSWKSSKQETVADFTMEAEYIAASEAAKEAVWLRKFIEGLGVVPSIADPVDLYCDNNGAIAQAKEPRSHSRAKHILRRYHLLREITRMGDIHICKVHSNDNVADPLTKALSQQKHEGHTSSMGIKYMGDWL</sequence>
<accession>A0AAD8ME65</accession>
<dbReference type="GO" id="GO:0003676">
    <property type="term" value="F:nucleic acid binding"/>
    <property type="evidence" value="ECO:0007669"/>
    <property type="project" value="InterPro"/>
</dbReference>
<keyword evidence="2" id="KW-1185">Reference proteome</keyword>
<evidence type="ECO:0000313" key="1">
    <source>
        <dbReference type="EMBL" id="KAK1369617.1"/>
    </source>
</evidence>
<evidence type="ECO:0000313" key="2">
    <source>
        <dbReference type="Proteomes" id="UP001237642"/>
    </source>
</evidence>
<dbReference type="PANTHER" id="PTHR11439">
    <property type="entry name" value="GAG-POL-RELATED RETROTRANSPOSON"/>
    <property type="match status" value="1"/>
</dbReference>
<dbReference type="Proteomes" id="UP001237642">
    <property type="component" value="Unassembled WGS sequence"/>
</dbReference>
<reference evidence="1" key="1">
    <citation type="submission" date="2023-02" db="EMBL/GenBank/DDBJ databases">
        <title>Genome of toxic invasive species Heracleum sosnowskyi carries increased number of genes despite the absence of recent whole-genome duplications.</title>
        <authorList>
            <person name="Schelkunov M."/>
            <person name="Shtratnikova V."/>
            <person name="Makarenko M."/>
            <person name="Klepikova A."/>
            <person name="Omelchenko D."/>
            <person name="Novikova G."/>
            <person name="Obukhova E."/>
            <person name="Bogdanov V."/>
            <person name="Penin A."/>
            <person name="Logacheva M."/>
        </authorList>
    </citation>
    <scope>NUCLEOTIDE SEQUENCE</scope>
    <source>
        <strain evidence="1">Hsosn_3</strain>
        <tissue evidence="1">Leaf</tissue>
    </source>
</reference>
<protein>
    <submittedName>
        <fullName evidence="1">Secreted RxLR effector protein 161-like</fullName>
    </submittedName>
</protein>
<proteinExistence type="predicted"/>
<comment type="caution">
    <text evidence="1">The sequence shown here is derived from an EMBL/GenBank/DDBJ whole genome shotgun (WGS) entry which is preliminary data.</text>
</comment>
<organism evidence="1 2">
    <name type="scientific">Heracleum sosnowskyi</name>
    <dbReference type="NCBI Taxonomy" id="360622"/>
    <lineage>
        <taxon>Eukaryota</taxon>
        <taxon>Viridiplantae</taxon>
        <taxon>Streptophyta</taxon>
        <taxon>Embryophyta</taxon>
        <taxon>Tracheophyta</taxon>
        <taxon>Spermatophyta</taxon>
        <taxon>Magnoliopsida</taxon>
        <taxon>eudicotyledons</taxon>
        <taxon>Gunneridae</taxon>
        <taxon>Pentapetalae</taxon>
        <taxon>asterids</taxon>
        <taxon>campanulids</taxon>
        <taxon>Apiales</taxon>
        <taxon>Apiaceae</taxon>
        <taxon>Apioideae</taxon>
        <taxon>apioid superclade</taxon>
        <taxon>Tordylieae</taxon>
        <taxon>Tordyliinae</taxon>
        <taxon>Heracleum</taxon>
    </lineage>
</organism>
<reference evidence="1" key="2">
    <citation type="submission" date="2023-05" db="EMBL/GenBank/DDBJ databases">
        <authorList>
            <person name="Schelkunov M.I."/>
        </authorList>
    </citation>
    <scope>NUCLEOTIDE SEQUENCE</scope>
    <source>
        <strain evidence="1">Hsosn_3</strain>
        <tissue evidence="1">Leaf</tissue>
    </source>
</reference>
<dbReference type="PANTHER" id="PTHR11439:SF496">
    <property type="entry name" value="RNA-DIRECTED DNA POLYMERASE"/>
    <property type="match status" value="1"/>
</dbReference>
<dbReference type="CDD" id="cd09272">
    <property type="entry name" value="RNase_HI_RT_Ty1"/>
    <property type="match status" value="1"/>
</dbReference>
<gene>
    <name evidence="1" type="ORF">POM88_035709</name>
</gene>
<dbReference type="AlphaFoldDB" id="A0AAD8ME65"/>
<name>A0AAD8ME65_9APIA</name>
<dbReference type="EMBL" id="JAUIZM010000008">
    <property type="protein sequence ID" value="KAK1369617.1"/>
    <property type="molecule type" value="Genomic_DNA"/>
</dbReference>